<protein>
    <submittedName>
        <fullName evidence="2">Uncharacterized protein</fullName>
    </submittedName>
</protein>
<reference evidence="2" key="1">
    <citation type="submission" date="2019-05" db="EMBL/GenBank/DDBJ databases">
        <title>Annotation for the trematode Fasciolopsis buski.</title>
        <authorList>
            <person name="Choi Y.-J."/>
        </authorList>
    </citation>
    <scope>NUCLEOTIDE SEQUENCE</scope>
    <source>
        <strain evidence="2">HT</strain>
        <tissue evidence="2">Whole worm</tissue>
    </source>
</reference>
<sequence length="329" mass="35332">DVLQTGSSRTELHGPKDLSGQHIQSECSSGEFKRPLSSIRPIRQRETIPRPVHAALSTAIHSATLPSNYRPNLVKSSSNLGDGVVSRRTSVLINMLQTATQMAFEHERTRTLSDTPSCPPSPTSVNPASPTDVQESICKSNTLSGDTGSTGSSSTNASSLPPATLLPSHWSVRYSMEQPEMLAIPPHKLPKHAPPTADPKALSVLLSLLPPSPEHRTPSNKTRTQKYRHALKSIARYSSASLGPGTCPSLKHGHSRSKLSTSAIIAETDMRRLVFRSPTSIGRKASTRSLNPEFSATSSDDVSTRCPVGSRGPFRSYSASHSLDCTPVC</sequence>
<evidence type="ECO:0000256" key="1">
    <source>
        <dbReference type="SAM" id="MobiDB-lite"/>
    </source>
</evidence>
<accession>A0A8E0S3E3</accession>
<dbReference type="Proteomes" id="UP000728185">
    <property type="component" value="Unassembled WGS sequence"/>
</dbReference>
<dbReference type="EMBL" id="LUCM01003673">
    <property type="protein sequence ID" value="KAA0195484.1"/>
    <property type="molecule type" value="Genomic_DNA"/>
</dbReference>
<dbReference type="OrthoDB" id="10611414at2759"/>
<gene>
    <name evidence="2" type="ORF">FBUS_06109</name>
</gene>
<proteinExistence type="predicted"/>
<evidence type="ECO:0000313" key="3">
    <source>
        <dbReference type="Proteomes" id="UP000728185"/>
    </source>
</evidence>
<name>A0A8E0S3E3_9TREM</name>
<keyword evidence="3" id="KW-1185">Reference proteome</keyword>
<comment type="caution">
    <text evidence="2">The sequence shown here is derived from an EMBL/GenBank/DDBJ whole genome shotgun (WGS) entry which is preliminary data.</text>
</comment>
<feature type="region of interest" description="Disordered" evidence="1">
    <location>
        <begin position="1"/>
        <end position="35"/>
    </location>
</feature>
<feature type="compositionally biased region" description="Polar residues" evidence="1">
    <location>
        <begin position="125"/>
        <end position="139"/>
    </location>
</feature>
<feature type="compositionally biased region" description="Polar residues" evidence="1">
    <location>
        <begin position="287"/>
        <end position="301"/>
    </location>
</feature>
<feature type="region of interest" description="Disordered" evidence="1">
    <location>
        <begin position="106"/>
        <end position="163"/>
    </location>
</feature>
<feature type="compositionally biased region" description="Low complexity" evidence="1">
    <location>
        <begin position="140"/>
        <end position="163"/>
    </location>
</feature>
<feature type="region of interest" description="Disordered" evidence="1">
    <location>
        <begin position="283"/>
        <end position="306"/>
    </location>
</feature>
<organism evidence="2 3">
    <name type="scientific">Fasciolopsis buskii</name>
    <dbReference type="NCBI Taxonomy" id="27845"/>
    <lineage>
        <taxon>Eukaryota</taxon>
        <taxon>Metazoa</taxon>
        <taxon>Spiralia</taxon>
        <taxon>Lophotrochozoa</taxon>
        <taxon>Platyhelminthes</taxon>
        <taxon>Trematoda</taxon>
        <taxon>Digenea</taxon>
        <taxon>Plagiorchiida</taxon>
        <taxon>Echinostomata</taxon>
        <taxon>Echinostomatoidea</taxon>
        <taxon>Fasciolidae</taxon>
        <taxon>Fasciolopsis</taxon>
    </lineage>
</organism>
<evidence type="ECO:0000313" key="2">
    <source>
        <dbReference type="EMBL" id="KAA0195484.1"/>
    </source>
</evidence>
<feature type="non-terminal residue" evidence="2">
    <location>
        <position position="329"/>
    </location>
</feature>
<dbReference type="AlphaFoldDB" id="A0A8E0S3E3"/>